<evidence type="ECO:0000313" key="2">
    <source>
        <dbReference type="EMBL" id="KPH78214.1"/>
    </source>
</evidence>
<dbReference type="InterPro" id="IPR023696">
    <property type="entry name" value="Ureohydrolase_dom_sf"/>
</dbReference>
<dbReference type="RefSeq" id="WP_060667676.1">
    <property type="nucleotide sequence ID" value="NZ_LGTK01000004.1"/>
</dbReference>
<organism evidence="2 3">
    <name type="scientific">Oceanobacillus caeni</name>
    <dbReference type="NCBI Taxonomy" id="405946"/>
    <lineage>
        <taxon>Bacteria</taxon>
        <taxon>Bacillati</taxon>
        <taxon>Bacillota</taxon>
        <taxon>Bacilli</taxon>
        <taxon>Bacillales</taxon>
        <taxon>Bacillaceae</taxon>
        <taxon>Oceanobacillus</taxon>
    </lineage>
</organism>
<evidence type="ECO:0000313" key="3">
    <source>
        <dbReference type="Proteomes" id="UP000037854"/>
    </source>
</evidence>
<protein>
    <recommendedName>
        <fullName evidence="4">Arginase</fullName>
    </recommendedName>
</protein>
<sequence length="267" mass="30819">MESSVALLNFDGSYKKQTFYQTYPYEWIELESMENTSLLCEKETLKDISNKIIGQKRSTIYFLGSGNYHYVSHVLQSNIKKPYSLILFDHHTDTLPSPSNDLISCGSWVLDSLNTLPMLKKVCMIGVSEDAPNHIPNSIHNKVKFLTEDSLQSNLAIIIKSILNYIPTDSVYISIDKDVLHPEDALTGWDHGTMRLKQMLKMLQVLFRNKDVIGLDICGEYPVTPTNENQREIRTIIGKNNHTNDILLRYVKRWMYRKSNFQQMLHA</sequence>
<dbReference type="Pfam" id="PF00491">
    <property type="entry name" value="Arginase"/>
    <property type="match status" value="1"/>
</dbReference>
<proteinExistence type="inferred from homology"/>
<dbReference type="PROSITE" id="PS51409">
    <property type="entry name" value="ARGINASE_2"/>
    <property type="match status" value="1"/>
</dbReference>
<comment type="similarity">
    <text evidence="1">Belongs to the arginase family.</text>
</comment>
<accession>A0ABR5MNB4</accession>
<dbReference type="Proteomes" id="UP000037854">
    <property type="component" value="Unassembled WGS sequence"/>
</dbReference>
<dbReference type="EMBL" id="LGTK01000004">
    <property type="protein sequence ID" value="KPH78214.1"/>
    <property type="molecule type" value="Genomic_DNA"/>
</dbReference>
<dbReference type="SUPFAM" id="SSF52768">
    <property type="entry name" value="Arginase/deacetylase"/>
    <property type="match status" value="1"/>
</dbReference>
<gene>
    <name evidence="2" type="ORF">AFL42_02140</name>
</gene>
<comment type="caution">
    <text evidence="2">The sequence shown here is derived from an EMBL/GenBank/DDBJ whole genome shotgun (WGS) entry which is preliminary data.</text>
</comment>
<evidence type="ECO:0000256" key="1">
    <source>
        <dbReference type="PROSITE-ProRule" id="PRU00742"/>
    </source>
</evidence>
<evidence type="ECO:0008006" key="4">
    <source>
        <dbReference type="Google" id="ProtNLM"/>
    </source>
</evidence>
<dbReference type="InterPro" id="IPR006035">
    <property type="entry name" value="Ureohydrolase"/>
</dbReference>
<keyword evidence="3" id="KW-1185">Reference proteome</keyword>
<name>A0ABR5MNB4_9BACI</name>
<reference evidence="2 3" key="1">
    <citation type="submission" date="2015-07" db="EMBL/GenBank/DDBJ databases">
        <title>High-quality draft genome sequence of Oceanobacillus caeni HM6, a bacillus isolated from a human feces.</title>
        <authorList>
            <person name="Kumar J."/>
            <person name="Verma M.K."/>
            <person name="Pandey R."/>
            <person name="Bhambi M."/>
            <person name="Chauhan N."/>
        </authorList>
    </citation>
    <scope>NUCLEOTIDE SEQUENCE [LARGE SCALE GENOMIC DNA]</scope>
    <source>
        <strain evidence="2 3">HM6</strain>
    </source>
</reference>
<dbReference type="Gene3D" id="3.40.800.10">
    <property type="entry name" value="Ureohydrolase domain"/>
    <property type="match status" value="1"/>
</dbReference>